<dbReference type="Proteomes" id="UP000242875">
    <property type="component" value="Unassembled WGS sequence"/>
</dbReference>
<evidence type="ECO:0000256" key="3">
    <source>
        <dbReference type="PROSITE-ProRule" id="PRU00209"/>
    </source>
</evidence>
<dbReference type="AlphaFoldDB" id="A0A261XXP5"/>
<dbReference type="InterPro" id="IPR051270">
    <property type="entry name" value="Tyrosine-tRNA_ligase_regulator"/>
</dbReference>
<evidence type="ECO:0000313" key="6">
    <source>
        <dbReference type="Proteomes" id="UP000242875"/>
    </source>
</evidence>
<dbReference type="PANTHER" id="PTHR11586">
    <property type="entry name" value="TRNA-AMINOACYLATION COFACTOR ARC1 FAMILY MEMBER"/>
    <property type="match status" value="1"/>
</dbReference>
<feature type="domain" description="TRNA-binding" evidence="4">
    <location>
        <begin position="46"/>
        <end position="166"/>
    </location>
</feature>
<sequence>MYISYPRLGQQLSTQCKSLLPVASSARFTKRYQSSTTTEASTEERLFSRLDICVGKIVDIRRHEEADSLYIEQIDCGEGRLRTIVSGLVPFFSESRLSQQKVIVLMNLKPSKLRGVTSEGMLLCASSKRSNAKASTNAPDSETTVSTVSVELLQPPSDAQPGDRITYAERPPNLADTPPPTIKIKTFQEAAKLFSISTDGSHRALFNGKPWRVAGRDGDISCQSIAGGTIS</sequence>
<reference evidence="5 6" key="1">
    <citation type="journal article" date="2017" name="Mycologia">
        <title>Bifiguratus adelaidae, gen. et sp. nov., a new member of Mucoromycotina in endophytic and soil-dwelling habitats.</title>
        <authorList>
            <person name="Torres-Cruz T.J."/>
            <person name="Billingsley Tobias T.L."/>
            <person name="Almatruk M."/>
            <person name="Hesse C."/>
            <person name="Kuske C.R."/>
            <person name="Desiro A."/>
            <person name="Benucci G.M."/>
            <person name="Bonito G."/>
            <person name="Stajich J.E."/>
            <person name="Dunlap C."/>
            <person name="Arnold A.E."/>
            <person name="Porras-Alfaro A."/>
        </authorList>
    </citation>
    <scope>NUCLEOTIDE SEQUENCE [LARGE SCALE GENOMIC DNA]</scope>
    <source>
        <strain evidence="5 6">AZ0501</strain>
    </source>
</reference>
<dbReference type="EMBL" id="MVBO01000111">
    <property type="protein sequence ID" value="OZJ03004.1"/>
    <property type="molecule type" value="Genomic_DNA"/>
</dbReference>
<evidence type="ECO:0000256" key="1">
    <source>
        <dbReference type="ARBA" id="ARBA00022555"/>
    </source>
</evidence>
<accession>A0A261XXP5</accession>
<dbReference type="InterPro" id="IPR012340">
    <property type="entry name" value="NA-bd_OB-fold"/>
</dbReference>
<dbReference type="CDD" id="cd02799">
    <property type="entry name" value="tRNA_bind_EMAP-II_like"/>
    <property type="match status" value="1"/>
</dbReference>
<dbReference type="PANTHER" id="PTHR11586:SF33">
    <property type="entry name" value="AMINOACYL TRNA SYNTHASE COMPLEX-INTERACTING MULTIFUNCTIONAL PROTEIN 1"/>
    <property type="match status" value="1"/>
</dbReference>
<dbReference type="InterPro" id="IPR002547">
    <property type="entry name" value="tRNA-bd_dom"/>
</dbReference>
<gene>
    <name evidence="5" type="ORF">BZG36_04678</name>
</gene>
<proteinExistence type="predicted"/>
<dbReference type="PROSITE" id="PS50886">
    <property type="entry name" value="TRBD"/>
    <property type="match status" value="1"/>
</dbReference>
<name>A0A261XXP5_9FUNG</name>
<keyword evidence="2 3" id="KW-0694">RNA-binding</keyword>
<keyword evidence="1 3" id="KW-0820">tRNA-binding</keyword>
<comment type="caution">
    <text evidence="5">The sequence shown here is derived from an EMBL/GenBank/DDBJ whole genome shotgun (WGS) entry which is preliminary data.</text>
</comment>
<dbReference type="Pfam" id="PF01588">
    <property type="entry name" value="tRNA_bind"/>
    <property type="match status" value="1"/>
</dbReference>
<protein>
    <recommendedName>
        <fullName evidence="4">tRNA-binding domain-containing protein</fullName>
    </recommendedName>
</protein>
<dbReference type="Gene3D" id="2.40.50.140">
    <property type="entry name" value="Nucleic acid-binding proteins"/>
    <property type="match status" value="1"/>
</dbReference>
<evidence type="ECO:0000259" key="4">
    <source>
        <dbReference type="PROSITE" id="PS50886"/>
    </source>
</evidence>
<dbReference type="SUPFAM" id="SSF50249">
    <property type="entry name" value="Nucleic acid-binding proteins"/>
    <property type="match status" value="1"/>
</dbReference>
<dbReference type="OrthoDB" id="19141at2759"/>
<organism evidence="5 6">
    <name type="scientific">Bifiguratus adelaidae</name>
    <dbReference type="NCBI Taxonomy" id="1938954"/>
    <lineage>
        <taxon>Eukaryota</taxon>
        <taxon>Fungi</taxon>
        <taxon>Fungi incertae sedis</taxon>
        <taxon>Mucoromycota</taxon>
        <taxon>Mucoromycotina</taxon>
        <taxon>Endogonomycetes</taxon>
        <taxon>Endogonales</taxon>
        <taxon>Endogonales incertae sedis</taxon>
        <taxon>Bifiguratus</taxon>
    </lineage>
</organism>
<evidence type="ECO:0000313" key="5">
    <source>
        <dbReference type="EMBL" id="OZJ03004.1"/>
    </source>
</evidence>
<evidence type="ECO:0000256" key="2">
    <source>
        <dbReference type="ARBA" id="ARBA00022884"/>
    </source>
</evidence>
<keyword evidence="6" id="KW-1185">Reference proteome</keyword>
<dbReference type="GO" id="GO:0000049">
    <property type="term" value="F:tRNA binding"/>
    <property type="evidence" value="ECO:0007669"/>
    <property type="project" value="UniProtKB-UniRule"/>
</dbReference>